<name>X1EYC1_9ZZZZ</name>
<gene>
    <name evidence="1" type="ORF">S01H4_56411</name>
</gene>
<sequence>MSYVRSDEEMLRKIQSFSHAKDIFSGWYENIWLKWRNDMTNLHPSKVGDFKKTISVSESKYHFT</sequence>
<accession>X1EYC1</accession>
<dbReference type="AlphaFoldDB" id="X1EYC1"/>
<reference evidence="1" key="1">
    <citation type="journal article" date="2014" name="Front. Microbiol.">
        <title>High frequency of phylogenetically diverse reductive dehalogenase-homologous genes in deep subseafloor sedimentary metagenomes.</title>
        <authorList>
            <person name="Kawai M."/>
            <person name="Futagami T."/>
            <person name="Toyoda A."/>
            <person name="Takaki Y."/>
            <person name="Nishi S."/>
            <person name="Hori S."/>
            <person name="Arai W."/>
            <person name="Tsubouchi T."/>
            <person name="Morono Y."/>
            <person name="Uchiyama I."/>
            <person name="Ito T."/>
            <person name="Fujiyama A."/>
            <person name="Inagaki F."/>
            <person name="Takami H."/>
        </authorList>
    </citation>
    <scope>NUCLEOTIDE SEQUENCE</scope>
    <source>
        <strain evidence="1">Expedition CK06-06</strain>
    </source>
</reference>
<dbReference type="EMBL" id="BART01032682">
    <property type="protein sequence ID" value="GAH13593.1"/>
    <property type="molecule type" value="Genomic_DNA"/>
</dbReference>
<organism evidence="1">
    <name type="scientific">marine sediment metagenome</name>
    <dbReference type="NCBI Taxonomy" id="412755"/>
    <lineage>
        <taxon>unclassified sequences</taxon>
        <taxon>metagenomes</taxon>
        <taxon>ecological metagenomes</taxon>
    </lineage>
</organism>
<protein>
    <submittedName>
        <fullName evidence="1">Uncharacterized protein</fullName>
    </submittedName>
</protein>
<evidence type="ECO:0000313" key="1">
    <source>
        <dbReference type="EMBL" id="GAH13593.1"/>
    </source>
</evidence>
<proteinExistence type="predicted"/>
<comment type="caution">
    <text evidence="1">The sequence shown here is derived from an EMBL/GenBank/DDBJ whole genome shotgun (WGS) entry which is preliminary data.</text>
</comment>